<protein>
    <recommendedName>
        <fullName evidence="3">Tc1-like transposase DDE domain-containing protein</fullName>
    </recommendedName>
</protein>
<evidence type="ECO:0000313" key="1">
    <source>
        <dbReference type="EMBL" id="KAL3287774.1"/>
    </source>
</evidence>
<proteinExistence type="predicted"/>
<evidence type="ECO:0008006" key="3">
    <source>
        <dbReference type="Google" id="ProtNLM"/>
    </source>
</evidence>
<dbReference type="InterPro" id="IPR036397">
    <property type="entry name" value="RNaseH_sf"/>
</dbReference>
<comment type="caution">
    <text evidence="1">The sequence shown here is derived from an EMBL/GenBank/DDBJ whole genome shotgun (WGS) entry which is preliminary data.</text>
</comment>
<keyword evidence="2" id="KW-1185">Reference proteome</keyword>
<organism evidence="1 2">
    <name type="scientific">Cryptolaemus montrouzieri</name>
    <dbReference type="NCBI Taxonomy" id="559131"/>
    <lineage>
        <taxon>Eukaryota</taxon>
        <taxon>Metazoa</taxon>
        <taxon>Ecdysozoa</taxon>
        <taxon>Arthropoda</taxon>
        <taxon>Hexapoda</taxon>
        <taxon>Insecta</taxon>
        <taxon>Pterygota</taxon>
        <taxon>Neoptera</taxon>
        <taxon>Endopterygota</taxon>
        <taxon>Coleoptera</taxon>
        <taxon>Polyphaga</taxon>
        <taxon>Cucujiformia</taxon>
        <taxon>Coccinelloidea</taxon>
        <taxon>Coccinellidae</taxon>
        <taxon>Scymninae</taxon>
        <taxon>Scymnini</taxon>
        <taxon>Cryptolaemus</taxon>
    </lineage>
</organism>
<dbReference type="Gene3D" id="3.30.420.10">
    <property type="entry name" value="Ribonuclease H-like superfamily/Ribonuclease H"/>
    <property type="match status" value="1"/>
</dbReference>
<sequence length="103" mass="11553">MFWGGIVLGRKTDLISFPASVTAGNYVDLVLEPIVGTWRGAHGENFTFMQDNAPPHTSNLARHYLETKGIAILDWSAFPPDLNPIERMRPELVFDQMTAEFGF</sequence>
<dbReference type="EMBL" id="JABFTP020000185">
    <property type="protein sequence ID" value="KAL3287774.1"/>
    <property type="molecule type" value="Genomic_DNA"/>
</dbReference>
<accession>A0ABD2PA01</accession>
<evidence type="ECO:0000313" key="2">
    <source>
        <dbReference type="Proteomes" id="UP001516400"/>
    </source>
</evidence>
<name>A0ABD2PA01_9CUCU</name>
<reference evidence="1 2" key="1">
    <citation type="journal article" date="2021" name="BMC Biol.">
        <title>Horizontally acquired antibacterial genes associated with adaptive radiation of ladybird beetles.</title>
        <authorList>
            <person name="Li H.S."/>
            <person name="Tang X.F."/>
            <person name="Huang Y.H."/>
            <person name="Xu Z.Y."/>
            <person name="Chen M.L."/>
            <person name="Du X.Y."/>
            <person name="Qiu B.Y."/>
            <person name="Chen P.T."/>
            <person name="Zhang W."/>
            <person name="Slipinski A."/>
            <person name="Escalona H.E."/>
            <person name="Waterhouse R.M."/>
            <person name="Zwick A."/>
            <person name="Pang H."/>
        </authorList>
    </citation>
    <scope>NUCLEOTIDE SEQUENCE [LARGE SCALE GENOMIC DNA]</scope>
    <source>
        <strain evidence="1">SYSU2018</strain>
    </source>
</reference>
<dbReference type="AlphaFoldDB" id="A0ABD2PA01"/>
<gene>
    <name evidence="1" type="ORF">HHI36_002236</name>
</gene>
<dbReference type="Proteomes" id="UP001516400">
    <property type="component" value="Unassembled WGS sequence"/>
</dbReference>